<evidence type="ECO:0008006" key="4">
    <source>
        <dbReference type="Google" id="ProtNLM"/>
    </source>
</evidence>
<dbReference type="EMBL" id="BJWL01000012">
    <property type="protein sequence ID" value="GFY98156.1"/>
    <property type="molecule type" value="Genomic_DNA"/>
</dbReference>
<evidence type="ECO:0000313" key="3">
    <source>
        <dbReference type="Proteomes" id="UP000585474"/>
    </source>
</evidence>
<feature type="signal peptide" evidence="1">
    <location>
        <begin position="1"/>
        <end position="22"/>
    </location>
</feature>
<evidence type="ECO:0000256" key="1">
    <source>
        <dbReference type="SAM" id="SignalP"/>
    </source>
</evidence>
<name>A0A7J0FI85_9ERIC</name>
<keyword evidence="3" id="KW-1185">Reference proteome</keyword>
<dbReference type="Proteomes" id="UP000585474">
    <property type="component" value="Unassembled WGS sequence"/>
</dbReference>
<accession>A0A7J0FI85</accession>
<protein>
    <recommendedName>
        <fullName evidence="4">Pollen Ole e 1 allergen and extensin family protein</fullName>
    </recommendedName>
</protein>
<dbReference type="InterPro" id="IPR040404">
    <property type="entry name" value="Phylloplanin-like"/>
</dbReference>
<comment type="caution">
    <text evidence="2">The sequence shown here is derived from an EMBL/GenBank/DDBJ whole genome shotgun (WGS) entry which is preliminary data.</text>
</comment>
<feature type="chain" id="PRO_5029836210" description="Pollen Ole e 1 allergen and extensin family protein" evidence="1">
    <location>
        <begin position="23"/>
        <end position="150"/>
    </location>
</feature>
<evidence type="ECO:0000313" key="2">
    <source>
        <dbReference type="EMBL" id="GFY98156.1"/>
    </source>
</evidence>
<dbReference type="PANTHER" id="PTHR34458:SF11">
    <property type="entry name" value="MD-2-RELATED LIPID-RECOGNITION DOMAIN-CONTAINING PROTEIN"/>
    <property type="match status" value="1"/>
</dbReference>
<reference evidence="2 3" key="1">
    <citation type="submission" date="2019-07" db="EMBL/GenBank/DDBJ databases">
        <title>De Novo Assembly of kiwifruit Actinidia rufa.</title>
        <authorList>
            <person name="Sugita-Konishi S."/>
            <person name="Sato K."/>
            <person name="Mori E."/>
            <person name="Abe Y."/>
            <person name="Kisaki G."/>
            <person name="Hamano K."/>
            <person name="Suezawa K."/>
            <person name="Otani M."/>
            <person name="Fukuda T."/>
            <person name="Manabe T."/>
            <person name="Gomi K."/>
            <person name="Tabuchi M."/>
            <person name="Akimitsu K."/>
            <person name="Kataoka I."/>
        </authorList>
    </citation>
    <scope>NUCLEOTIDE SEQUENCE [LARGE SCALE GENOMIC DNA]</scope>
    <source>
        <strain evidence="3">cv. Fuchu</strain>
    </source>
</reference>
<keyword evidence="1" id="KW-0732">Signal</keyword>
<gene>
    <name evidence="2" type="ORF">Acr_12g0006970</name>
</gene>
<organism evidence="2 3">
    <name type="scientific">Actinidia rufa</name>
    <dbReference type="NCBI Taxonomy" id="165716"/>
    <lineage>
        <taxon>Eukaryota</taxon>
        <taxon>Viridiplantae</taxon>
        <taxon>Streptophyta</taxon>
        <taxon>Embryophyta</taxon>
        <taxon>Tracheophyta</taxon>
        <taxon>Spermatophyta</taxon>
        <taxon>Magnoliopsida</taxon>
        <taxon>eudicotyledons</taxon>
        <taxon>Gunneridae</taxon>
        <taxon>Pentapetalae</taxon>
        <taxon>asterids</taxon>
        <taxon>Ericales</taxon>
        <taxon>Actinidiaceae</taxon>
        <taxon>Actinidia</taxon>
    </lineage>
</organism>
<dbReference type="PANTHER" id="PTHR34458">
    <property type="entry name" value="POLLEN OLE E 1 ALLERGEN AND EXTENSIN FAMILY PROTEIN-RELATED"/>
    <property type="match status" value="1"/>
</dbReference>
<sequence length="150" mass="15294">MAYPSPLLLALLLISTASIAHGSLTILGHEVAQLNITGLLVCSVTGNRSPTGCDCPGTAGVTAFVSCNNLQTNVIQALTNPAGVVNFIITSGDGVLFDRGVCFAYVRLPIASCTAFPPQGILRSTVNIVGLVQSGINLIANGVLGSWALA</sequence>
<dbReference type="AlphaFoldDB" id="A0A7J0FI85"/>
<proteinExistence type="predicted"/>
<dbReference type="OrthoDB" id="1104689at2759"/>